<name>A0A9N9MU56_9CUCU</name>
<dbReference type="EMBL" id="OU892282">
    <property type="protein sequence ID" value="CAG9770026.1"/>
    <property type="molecule type" value="Genomic_DNA"/>
</dbReference>
<accession>A0A9N9MU56</accession>
<sequence>MLSVNEVSYPGGGSNLPEPSQTCMNLKKSYQSDDDISFSSAPEAPTTDADSLSVSDPTKYDNFKQDILSNPDIQGFQAIEPSDVCDNMRPSTVLRNPTYLKDYETNYSDSLSD</sequence>
<feature type="region of interest" description="Disordered" evidence="1">
    <location>
        <begin position="1"/>
        <end position="65"/>
    </location>
</feature>
<protein>
    <submittedName>
        <fullName evidence="2">Uncharacterized protein</fullName>
    </submittedName>
</protein>
<reference evidence="2" key="1">
    <citation type="submission" date="2022-01" db="EMBL/GenBank/DDBJ databases">
        <authorList>
            <person name="King R."/>
        </authorList>
    </citation>
    <scope>NUCLEOTIDE SEQUENCE</scope>
</reference>
<dbReference type="AlphaFoldDB" id="A0A9N9MU56"/>
<organism evidence="2 3">
    <name type="scientific">Ceutorhynchus assimilis</name>
    <name type="common">cabbage seed weevil</name>
    <dbReference type="NCBI Taxonomy" id="467358"/>
    <lineage>
        <taxon>Eukaryota</taxon>
        <taxon>Metazoa</taxon>
        <taxon>Ecdysozoa</taxon>
        <taxon>Arthropoda</taxon>
        <taxon>Hexapoda</taxon>
        <taxon>Insecta</taxon>
        <taxon>Pterygota</taxon>
        <taxon>Neoptera</taxon>
        <taxon>Endopterygota</taxon>
        <taxon>Coleoptera</taxon>
        <taxon>Polyphaga</taxon>
        <taxon>Cucujiformia</taxon>
        <taxon>Curculionidae</taxon>
        <taxon>Ceutorhynchinae</taxon>
        <taxon>Ceutorhynchus</taxon>
    </lineage>
</organism>
<evidence type="ECO:0000313" key="3">
    <source>
        <dbReference type="Proteomes" id="UP001152799"/>
    </source>
</evidence>
<evidence type="ECO:0000256" key="1">
    <source>
        <dbReference type="SAM" id="MobiDB-lite"/>
    </source>
</evidence>
<gene>
    <name evidence="2" type="ORF">CEUTPL_LOCUS10494</name>
</gene>
<dbReference type="Proteomes" id="UP001152799">
    <property type="component" value="Chromosome 6"/>
</dbReference>
<keyword evidence="3" id="KW-1185">Reference proteome</keyword>
<proteinExistence type="predicted"/>
<evidence type="ECO:0000313" key="2">
    <source>
        <dbReference type="EMBL" id="CAG9770026.1"/>
    </source>
</evidence>